<keyword evidence="8" id="KW-0282">Flagellum</keyword>
<sequence>MTGAFDNTLSSLGINRYGTSDGPVANAGSNASMGQEDFLTLMTAQLKNQDPFKPMDNNQMVAQMAQFSSLSGITEMNATLSSIAQKLGATSTSDVLSWVGSSVLTQNDIAYPRTDGTLGGSILLGEDATDVTVKIANADGEILKTVSLGPQEAGNLDFEWDGTTDNGDAPGSGPFTISVDALDANGNSVSAQTLVWSSVTSVSFDQNGDPILNLPGIGRVSPADVLKVG</sequence>
<reference evidence="8 9" key="1">
    <citation type="submission" date="2020-02" db="EMBL/GenBank/DDBJ databases">
        <authorList>
            <person name="Zheng R.K."/>
            <person name="Sun C.M."/>
        </authorList>
    </citation>
    <scope>NUCLEOTIDE SEQUENCE [LARGE SCALE GENOMIC DNA]</scope>
    <source>
        <strain evidence="9">zrk23</strain>
    </source>
</reference>
<keyword evidence="8" id="KW-0966">Cell projection</keyword>
<protein>
    <recommendedName>
        <fullName evidence="2 5">Basal-body rod modification protein FlgD</fullName>
    </recommendedName>
</protein>
<dbReference type="GO" id="GO:0044781">
    <property type="term" value="P:bacterial-type flagellum organization"/>
    <property type="evidence" value="ECO:0007669"/>
    <property type="project" value="UniProtKB-UniRule"/>
</dbReference>
<dbReference type="AlphaFoldDB" id="A0A6G6Y1M1"/>
<dbReference type="Gene3D" id="2.30.30.910">
    <property type="match status" value="1"/>
</dbReference>
<evidence type="ECO:0000313" key="8">
    <source>
        <dbReference type="EMBL" id="QIG78707.1"/>
    </source>
</evidence>
<keyword evidence="8" id="KW-0969">Cilium</keyword>
<dbReference type="RefSeq" id="WP_165325705.1">
    <property type="nucleotide sequence ID" value="NZ_CP049109.1"/>
</dbReference>
<proteinExistence type="inferred from homology"/>
<dbReference type="Proteomes" id="UP000501568">
    <property type="component" value="Chromosome"/>
</dbReference>
<dbReference type="Pfam" id="PF03963">
    <property type="entry name" value="FlgD"/>
    <property type="match status" value="1"/>
</dbReference>
<dbReference type="InterPro" id="IPR025963">
    <property type="entry name" value="FLgD_Tudor"/>
</dbReference>
<evidence type="ECO:0000256" key="2">
    <source>
        <dbReference type="ARBA" id="ARBA00016013"/>
    </source>
</evidence>
<evidence type="ECO:0000256" key="3">
    <source>
        <dbReference type="ARBA" id="ARBA00022795"/>
    </source>
</evidence>
<keyword evidence="3 5" id="KW-1005">Bacterial flagellum biogenesis</keyword>
<dbReference type="EMBL" id="CP049109">
    <property type="protein sequence ID" value="QIG78707.1"/>
    <property type="molecule type" value="Genomic_DNA"/>
</dbReference>
<evidence type="ECO:0000259" key="6">
    <source>
        <dbReference type="Pfam" id="PF13860"/>
    </source>
</evidence>
<dbReference type="InterPro" id="IPR025965">
    <property type="entry name" value="FlgD/Vpr_Ig-like"/>
</dbReference>
<dbReference type="KEGG" id="spzr:G5C33_02150"/>
<evidence type="ECO:0000256" key="4">
    <source>
        <dbReference type="ARBA" id="ARBA00024746"/>
    </source>
</evidence>
<organism evidence="8 9">
    <name type="scientific">Stakelama tenebrarum</name>
    <dbReference type="NCBI Taxonomy" id="2711215"/>
    <lineage>
        <taxon>Bacteria</taxon>
        <taxon>Pseudomonadati</taxon>
        <taxon>Pseudomonadota</taxon>
        <taxon>Alphaproteobacteria</taxon>
        <taxon>Sphingomonadales</taxon>
        <taxon>Sphingomonadaceae</taxon>
        <taxon>Stakelama</taxon>
    </lineage>
</organism>
<dbReference type="InterPro" id="IPR005648">
    <property type="entry name" value="FlgD"/>
</dbReference>
<dbReference type="Pfam" id="PF13861">
    <property type="entry name" value="FLgD_tudor"/>
    <property type="match status" value="1"/>
</dbReference>
<evidence type="ECO:0000259" key="7">
    <source>
        <dbReference type="Pfam" id="PF13861"/>
    </source>
</evidence>
<feature type="domain" description="FlgD Tudor-like" evidence="7">
    <location>
        <begin position="97"/>
        <end position="225"/>
    </location>
</feature>
<evidence type="ECO:0000313" key="9">
    <source>
        <dbReference type="Proteomes" id="UP000501568"/>
    </source>
</evidence>
<evidence type="ECO:0000256" key="5">
    <source>
        <dbReference type="RuleBase" id="RU362076"/>
    </source>
</evidence>
<accession>A0A6G6Y1M1</accession>
<comment type="function">
    <text evidence="4 5">Required for flagellar hook formation. May act as a scaffolding protein.</text>
</comment>
<dbReference type="Gene3D" id="2.60.40.4070">
    <property type="match status" value="1"/>
</dbReference>
<evidence type="ECO:0000256" key="1">
    <source>
        <dbReference type="ARBA" id="ARBA00010577"/>
    </source>
</evidence>
<name>A0A6G6Y1M1_9SPHN</name>
<dbReference type="Pfam" id="PF13860">
    <property type="entry name" value="FlgD_ig"/>
    <property type="match status" value="1"/>
</dbReference>
<feature type="domain" description="FlgD/Vpr Ig-like" evidence="6">
    <location>
        <begin position="114"/>
        <end position="183"/>
    </location>
</feature>
<keyword evidence="9" id="KW-1185">Reference proteome</keyword>
<comment type="similarity">
    <text evidence="1 5">Belongs to the FlgD family.</text>
</comment>
<gene>
    <name evidence="8" type="ORF">G5C33_02150</name>
</gene>